<feature type="active site" evidence="8">
    <location>
        <position position="747"/>
    </location>
</feature>
<dbReference type="EC" id="3.2.1.4" evidence="9"/>
<comment type="similarity">
    <text evidence="2 8 9">Belongs to the glycosyl hydrolase 9 (cellulase E) family.</text>
</comment>
<proteinExistence type="inferred from homology"/>
<gene>
    <name evidence="13" type="ORF">LTR25_008195</name>
</gene>
<dbReference type="InterPro" id="IPR004197">
    <property type="entry name" value="Cellulase_Ig-like"/>
</dbReference>
<feature type="compositionally biased region" description="Polar residues" evidence="10">
    <location>
        <begin position="452"/>
        <end position="462"/>
    </location>
</feature>
<evidence type="ECO:0000256" key="7">
    <source>
        <dbReference type="ARBA" id="ARBA00023326"/>
    </source>
</evidence>
<dbReference type="PANTHER" id="PTHR22298">
    <property type="entry name" value="ENDO-1,4-BETA-GLUCANASE"/>
    <property type="match status" value="1"/>
</dbReference>
<evidence type="ECO:0000313" key="13">
    <source>
        <dbReference type="EMBL" id="KAK5531865.1"/>
    </source>
</evidence>
<dbReference type="Proteomes" id="UP001345827">
    <property type="component" value="Unassembled WGS sequence"/>
</dbReference>
<protein>
    <recommendedName>
        <fullName evidence="9">Endoglucanase</fullName>
        <ecNumber evidence="9">3.2.1.4</ecNumber>
    </recommendedName>
</protein>
<dbReference type="GO" id="GO:0030245">
    <property type="term" value="P:cellulose catabolic process"/>
    <property type="evidence" value="ECO:0007669"/>
    <property type="project" value="UniProtKB-KW"/>
</dbReference>
<name>A0AAV9PYW0_9PEZI</name>
<dbReference type="Gene3D" id="2.60.120.260">
    <property type="entry name" value="Galactose-binding domain-like"/>
    <property type="match status" value="1"/>
</dbReference>
<evidence type="ECO:0000259" key="12">
    <source>
        <dbReference type="Pfam" id="PF02927"/>
    </source>
</evidence>
<keyword evidence="6 8" id="KW-0326">Glycosidase</keyword>
<dbReference type="Pfam" id="PF00759">
    <property type="entry name" value="Glyco_hydro_9"/>
    <property type="match status" value="1"/>
</dbReference>
<dbReference type="InterPro" id="IPR033126">
    <property type="entry name" value="Glyco_hydro_9_Asp/Glu_AS"/>
</dbReference>
<keyword evidence="4 9" id="KW-0136">Cellulose degradation</keyword>
<keyword evidence="7 8" id="KW-0624">Polysaccharide degradation</keyword>
<evidence type="ECO:0000256" key="2">
    <source>
        <dbReference type="ARBA" id="ARBA00007072"/>
    </source>
</evidence>
<dbReference type="InterPro" id="IPR008979">
    <property type="entry name" value="Galactose-bd-like_sf"/>
</dbReference>
<dbReference type="Gene3D" id="1.50.10.10">
    <property type="match status" value="1"/>
</dbReference>
<evidence type="ECO:0000256" key="9">
    <source>
        <dbReference type="RuleBase" id="RU361166"/>
    </source>
</evidence>
<organism evidence="13 14">
    <name type="scientific">Vermiconidia calcicola</name>
    <dbReference type="NCBI Taxonomy" id="1690605"/>
    <lineage>
        <taxon>Eukaryota</taxon>
        <taxon>Fungi</taxon>
        <taxon>Dikarya</taxon>
        <taxon>Ascomycota</taxon>
        <taxon>Pezizomycotina</taxon>
        <taxon>Dothideomycetes</taxon>
        <taxon>Dothideomycetidae</taxon>
        <taxon>Mycosphaerellales</taxon>
        <taxon>Extremaceae</taxon>
        <taxon>Vermiconidia</taxon>
    </lineage>
</organism>
<dbReference type="InterPro" id="IPR014756">
    <property type="entry name" value="Ig_E-set"/>
</dbReference>
<dbReference type="InterPro" id="IPR008928">
    <property type="entry name" value="6-hairpin_glycosidase_sf"/>
</dbReference>
<reference evidence="13 14" key="1">
    <citation type="submission" date="2023-06" db="EMBL/GenBank/DDBJ databases">
        <title>Black Yeasts Isolated from many extreme environments.</title>
        <authorList>
            <person name="Coleine C."/>
            <person name="Stajich J.E."/>
            <person name="Selbmann L."/>
        </authorList>
    </citation>
    <scope>NUCLEOTIDE SEQUENCE [LARGE SCALE GENOMIC DNA]</scope>
    <source>
        <strain evidence="13 14">CCFEE 5887</strain>
    </source>
</reference>
<dbReference type="InterPro" id="IPR012341">
    <property type="entry name" value="6hp_glycosidase-like_sf"/>
</dbReference>
<feature type="signal peptide" evidence="9">
    <location>
        <begin position="1"/>
        <end position="20"/>
    </location>
</feature>
<dbReference type="EMBL" id="JAXLQG010000016">
    <property type="protein sequence ID" value="KAK5531865.1"/>
    <property type="molecule type" value="Genomic_DNA"/>
</dbReference>
<comment type="caution">
    <text evidence="13">The sequence shown here is derived from an EMBL/GenBank/DDBJ whole genome shotgun (WGS) entry which is preliminary data.</text>
</comment>
<keyword evidence="9" id="KW-0732">Signal</keyword>
<dbReference type="SUPFAM" id="SSF81296">
    <property type="entry name" value="E set domains"/>
    <property type="match status" value="1"/>
</dbReference>
<feature type="region of interest" description="Disordered" evidence="10">
    <location>
        <begin position="714"/>
        <end position="734"/>
    </location>
</feature>
<feature type="active site" evidence="8">
    <location>
        <position position="756"/>
    </location>
</feature>
<evidence type="ECO:0000256" key="4">
    <source>
        <dbReference type="ARBA" id="ARBA00023001"/>
    </source>
</evidence>
<dbReference type="InterPro" id="IPR013783">
    <property type="entry name" value="Ig-like_fold"/>
</dbReference>
<sequence length="776" mass="83434">MDTIRIAVSVLIFLLGVARARSVPPLDTRDVSPPPIPGTPQMILNGAFTNGTYGWESSPTGKVQNGLYCITVPAGTPPGNSSYLRTTYDFLETKNDVYTVNFTASSSIGFDVLVLTPDPPLDPNLNTTAPLTTTPHPFSFTFSPANQAPNATLEFDLGGAPAQAQVCIGDVSMKRIDRSSYVQDVGPAIKANQLGYLPQGPKIATLVTNNTQPISWSLLTSSGQRVGSGKTSTQSTDYASGQHVAIIDFSNYTREGTGYVLTAGNAKSYSFAISATIYDALRQDSLQFFYQQRSGIAIDSSLAGPQYARAAGHVQIPPNQGDVRVPCQAVHDSMIAYLEPWTCNYTLDVTQGWYDAGDQGKYVVNGGISAAQLLMEYERTQHGANIYMTNALVDGSLRIPERNNGVPDILDEARWEIEFLLKMQVPAGSPPQLFNGTMVDMSGMAHHKMHDNQWTPLPTDPSQDPKRRELHRPSTAATLNLAAAGAMAARSFAKFDTAFSQQCLQAATTAYAAAKRHPAILAPGTDWDLGGGAYSDDDVSDEFYWAAAELYLTTGQGQYLHDLSNNSYATANVTTLFSIPDGFSWGSVAALGQLDLATVPSNMTNHSAIVQSVMDAADMYLAVQRNATNGYGVLLNSYPWGSNSNNLNNIQIVATAYDLTGNMTYRNAALEAIDYVLGRNALAQSYIRGYGTKDTQNVHSRLYAHELDDQVPQAPAGAMAGGANEDASDPPADDVLPGCQPQLCYVDDVNSYSTNEVAINWNSALAWVIGWAASQS</sequence>
<dbReference type="AlphaFoldDB" id="A0AAV9PYW0"/>
<evidence type="ECO:0000256" key="5">
    <source>
        <dbReference type="ARBA" id="ARBA00023277"/>
    </source>
</evidence>
<evidence type="ECO:0000256" key="10">
    <source>
        <dbReference type="SAM" id="MobiDB-lite"/>
    </source>
</evidence>
<feature type="domain" description="Cellulase Ig-like" evidence="12">
    <location>
        <begin position="185"/>
        <end position="267"/>
    </location>
</feature>
<dbReference type="Gene3D" id="2.60.40.10">
    <property type="entry name" value="Immunoglobulins"/>
    <property type="match status" value="1"/>
</dbReference>
<dbReference type="PROSITE" id="PS00698">
    <property type="entry name" value="GH9_3"/>
    <property type="match status" value="1"/>
</dbReference>
<feature type="chain" id="PRO_5043095626" description="Endoglucanase" evidence="9">
    <location>
        <begin position="21"/>
        <end position="776"/>
    </location>
</feature>
<dbReference type="GO" id="GO:0008810">
    <property type="term" value="F:cellulase activity"/>
    <property type="evidence" value="ECO:0007669"/>
    <property type="project" value="UniProtKB-EC"/>
</dbReference>
<feature type="domain" description="Glycoside hydrolase family 9" evidence="11">
    <location>
        <begin position="278"/>
        <end position="768"/>
    </location>
</feature>
<dbReference type="InterPro" id="IPR001701">
    <property type="entry name" value="Glyco_hydro_9"/>
</dbReference>
<dbReference type="Pfam" id="PF02927">
    <property type="entry name" value="CelD_N"/>
    <property type="match status" value="1"/>
</dbReference>
<feature type="compositionally biased region" description="Low complexity" evidence="10">
    <location>
        <begin position="714"/>
        <end position="723"/>
    </location>
</feature>
<evidence type="ECO:0000256" key="6">
    <source>
        <dbReference type="ARBA" id="ARBA00023295"/>
    </source>
</evidence>
<evidence type="ECO:0000313" key="14">
    <source>
        <dbReference type="Proteomes" id="UP001345827"/>
    </source>
</evidence>
<evidence type="ECO:0000256" key="3">
    <source>
        <dbReference type="ARBA" id="ARBA00022801"/>
    </source>
</evidence>
<evidence type="ECO:0000256" key="1">
    <source>
        <dbReference type="ARBA" id="ARBA00000966"/>
    </source>
</evidence>
<evidence type="ECO:0000256" key="8">
    <source>
        <dbReference type="PROSITE-ProRule" id="PRU10060"/>
    </source>
</evidence>
<dbReference type="SUPFAM" id="SSF48208">
    <property type="entry name" value="Six-hairpin glycosidases"/>
    <property type="match status" value="1"/>
</dbReference>
<keyword evidence="5 8" id="KW-0119">Carbohydrate metabolism</keyword>
<dbReference type="SUPFAM" id="SSF49785">
    <property type="entry name" value="Galactose-binding domain-like"/>
    <property type="match status" value="1"/>
</dbReference>
<evidence type="ECO:0000259" key="11">
    <source>
        <dbReference type="Pfam" id="PF00759"/>
    </source>
</evidence>
<dbReference type="CDD" id="cd02850">
    <property type="entry name" value="E_set_Cellulase_N"/>
    <property type="match status" value="1"/>
</dbReference>
<feature type="region of interest" description="Disordered" evidence="10">
    <location>
        <begin position="450"/>
        <end position="469"/>
    </location>
</feature>
<accession>A0AAV9PYW0</accession>
<keyword evidence="14" id="KW-1185">Reference proteome</keyword>
<keyword evidence="3 8" id="KW-0378">Hydrolase</keyword>
<comment type="catalytic activity">
    <reaction evidence="1 9">
        <text>Endohydrolysis of (1-&gt;4)-beta-D-glucosidic linkages in cellulose, lichenin and cereal beta-D-glucans.</text>
        <dbReference type="EC" id="3.2.1.4"/>
    </reaction>
</comment>